<name>A0A139AYK8_GONPJ</name>
<evidence type="ECO:0000256" key="2">
    <source>
        <dbReference type="ARBA" id="ARBA00022527"/>
    </source>
</evidence>
<evidence type="ECO:0000259" key="9">
    <source>
        <dbReference type="PROSITE" id="PS50032"/>
    </source>
</evidence>
<proteinExistence type="predicted"/>
<accession>A0A139AYK8</accession>
<dbReference type="InterPro" id="IPR001772">
    <property type="entry name" value="KA1_dom"/>
</dbReference>
<keyword evidence="4" id="KW-0547">Nucleotide-binding</keyword>
<comment type="catalytic activity">
    <reaction evidence="7">
        <text>L-threonyl-[protein] + ATP = O-phospho-L-threonyl-[protein] + ADP + H(+)</text>
        <dbReference type="Rhea" id="RHEA:46608"/>
        <dbReference type="Rhea" id="RHEA-COMP:11060"/>
        <dbReference type="Rhea" id="RHEA-COMP:11605"/>
        <dbReference type="ChEBI" id="CHEBI:15378"/>
        <dbReference type="ChEBI" id="CHEBI:30013"/>
        <dbReference type="ChEBI" id="CHEBI:30616"/>
        <dbReference type="ChEBI" id="CHEBI:61977"/>
        <dbReference type="ChEBI" id="CHEBI:456216"/>
        <dbReference type="EC" id="2.7.11.1"/>
    </reaction>
</comment>
<evidence type="ECO:0000256" key="7">
    <source>
        <dbReference type="ARBA" id="ARBA00047899"/>
    </source>
</evidence>
<dbReference type="Pfam" id="PF02149">
    <property type="entry name" value="KA1"/>
    <property type="match status" value="1"/>
</dbReference>
<keyword evidence="5 10" id="KW-0418">Kinase</keyword>
<keyword evidence="2" id="KW-0723">Serine/threonine-protein kinase</keyword>
<evidence type="ECO:0000313" key="10">
    <source>
        <dbReference type="EMBL" id="KXS21790.1"/>
    </source>
</evidence>
<evidence type="ECO:0000256" key="5">
    <source>
        <dbReference type="ARBA" id="ARBA00022777"/>
    </source>
</evidence>
<evidence type="ECO:0000256" key="6">
    <source>
        <dbReference type="ARBA" id="ARBA00022840"/>
    </source>
</evidence>
<comment type="catalytic activity">
    <reaction evidence="8">
        <text>L-seryl-[protein] + ATP = O-phospho-L-seryl-[protein] + ADP + H(+)</text>
        <dbReference type="Rhea" id="RHEA:17989"/>
        <dbReference type="Rhea" id="RHEA-COMP:9863"/>
        <dbReference type="Rhea" id="RHEA-COMP:11604"/>
        <dbReference type="ChEBI" id="CHEBI:15378"/>
        <dbReference type="ChEBI" id="CHEBI:29999"/>
        <dbReference type="ChEBI" id="CHEBI:30616"/>
        <dbReference type="ChEBI" id="CHEBI:83421"/>
        <dbReference type="ChEBI" id="CHEBI:456216"/>
        <dbReference type="EC" id="2.7.11.1"/>
    </reaction>
</comment>
<dbReference type="EC" id="2.7.11.1" evidence="1"/>
<dbReference type="Gene3D" id="3.30.310.80">
    <property type="entry name" value="Kinase associated domain 1, KA1"/>
    <property type="match status" value="1"/>
</dbReference>
<dbReference type="PROSITE" id="PS50032">
    <property type="entry name" value="KA1"/>
    <property type="match status" value="1"/>
</dbReference>
<dbReference type="SUPFAM" id="SSF103243">
    <property type="entry name" value="KA1-like"/>
    <property type="match status" value="1"/>
</dbReference>
<protein>
    <recommendedName>
        <fullName evidence="1">non-specific serine/threonine protein kinase</fullName>
        <ecNumber evidence="1">2.7.11.1</ecNumber>
    </recommendedName>
</protein>
<dbReference type="EMBL" id="KQ965732">
    <property type="protein sequence ID" value="KXS21790.1"/>
    <property type="molecule type" value="Genomic_DNA"/>
</dbReference>
<dbReference type="InterPro" id="IPR028375">
    <property type="entry name" value="KA1/Ssp2_C"/>
</dbReference>
<evidence type="ECO:0000256" key="1">
    <source>
        <dbReference type="ARBA" id="ARBA00012513"/>
    </source>
</evidence>
<evidence type="ECO:0000256" key="4">
    <source>
        <dbReference type="ARBA" id="ARBA00022741"/>
    </source>
</evidence>
<gene>
    <name evidence="10" type="ORF">M427DRAFT_93130</name>
</gene>
<evidence type="ECO:0000313" key="11">
    <source>
        <dbReference type="Proteomes" id="UP000070544"/>
    </source>
</evidence>
<feature type="domain" description="KA1" evidence="9">
    <location>
        <begin position="67"/>
        <end position="116"/>
    </location>
</feature>
<evidence type="ECO:0000256" key="3">
    <source>
        <dbReference type="ARBA" id="ARBA00022679"/>
    </source>
</evidence>
<keyword evidence="11" id="KW-1185">Reference proteome</keyword>
<dbReference type="CDD" id="cd12121">
    <property type="entry name" value="MARK_C_like"/>
    <property type="match status" value="1"/>
</dbReference>
<dbReference type="Proteomes" id="UP000070544">
    <property type="component" value="Unassembled WGS sequence"/>
</dbReference>
<dbReference type="GO" id="GO:0005524">
    <property type="term" value="F:ATP binding"/>
    <property type="evidence" value="ECO:0007669"/>
    <property type="project" value="UniProtKB-KW"/>
</dbReference>
<evidence type="ECO:0000256" key="8">
    <source>
        <dbReference type="ARBA" id="ARBA00048679"/>
    </source>
</evidence>
<organism evidence="10 11">
    <name type="scientific">Gonapodya prolifera (strain JEL478)</name>
    <name type="common">Monoblepharis prolifera</name>
    <dbReference type="NCBI Taxonomy" id="1344416"/>
    <lineage>
        <taxon>Eukaryota</taxon>
        <taxon>Fungi</taxon>
        <taxon>Fungi incertae sedis</taxon>
        <taxon>Chytridiomycota</taxon>
        <taxon>Chytridiomycota incertae sedis</taxon>
        <taxon>Monoblepharidomycetes</taxon>
        <taxon>Monoblepharidales</taxon>
        <taxon>Gonapodyaceae</taxon>
        <taxon>Gonapodya</taxon>
    </lineage>
</organism>
<sequence length="116" mass="13699">MLHKPPKTIRSIRYAFSSNTTSSMPPQAVFQEVHRVLLLLAQMYGEDRFVFERISDYYVLQCKLYDTGHKRVEVAFEIEVAKVWLLKLHGVRIKRLMGEPLLFKEFYTNIIAELHL</sequence>
<keyword evidence="3" id="KW-0808">Transferase</keyword>
<reference evidence="10 11" key="1">
    <citation type="journal article" date="2015" name="Genome Biol. Evol.">
        <title>Phylogenomic analyses indicate that early fungi evolved digesting cell walls of algal ancestors of land plants.</title>
        <authorList>
            <person name="Chang Y."/>
            <person name="Wang S."/>
            <person name="Sekimoto S."/>
            <person name="Aerts A.L."/>
            <person name="Choi C."/>
            <person name="Clum A."/>
            <person name="LaButti K.M."/>
            <person name="Lindquist E.A."/>
            <person name="Yee Ngan C."/>
            <person name="Ohm R.A."/>
            <person name="Salamov A.A."/>
            <person name="Grigoriev I.V."/>
            <person name="Spatafora J.W."/>
            <person name="Berbee M.L."/>
        </authorList>
    </citation>
    <scope>NUCLEOTIDE SEQUENCE [LARGE SCALE GENOMIC DNA]</scope>
    <source>
        <strain evidence="10 11">JEL478</strain>
    </source>
</reference>
<dbReference type="GO" id="GO:0004674">
    <property type="term" value="F:protein serine/threonine kinase activity"/>
    <property type="evidence" value="ECO:0007669"/>
    <property type="project" value="UniProtKB-KW"/>
</dbReference>
<dbReference type="AlphaFoldDB" id="A0A139AYK8"/>
<keyword evidence="6" id="KW-0067">ATP-binding</keyword>
<dbReference type="OrthoDB" id="193931at2759"/>
<dbReference type="STRING" id="1344416.A0A139AYK8"/>